<evidence type="ECO:0008006" key="3">
    <source>
        <dbReference type="Google" id="ProtNLM"/>
    </source>
</evidence>
<dbReference type="AlphaFoldDB" id="A0A1I3JX44"/>
<dbReference type="STRING" id="1121003.SAMN03080618_01037"/>
<evidence type="ECO:0000313" key="1">
    <source>
        <dbReference type="EMBL" id="SFI64726.1"/>
    </source>
</evidence>
<organism evidence="1 2">
    <name type="scientific">Aquamicrobium aerolatum DSM 21857</name>
    <dbReference type="NCBI Taxonomy" id="1121003"/>
    <lineage>
        <taxon>Bacteria</taxon>
        <taxon>Pseudomonadati</taxon>
        <taxon>Pseudomonadota</taxon>
        <taxon>Alphaproteobacteria</taxon>
        <taxon>Hyphomicrobiales</taxon>
        <taxon>Phyllobacteriaceae</taxon>
        <taxon>Aerobium</taxon>
    </lineage>
</organism>
<protein>
    <recommendedName>
        <fullName evidence="3">von Willebrand factor type A domain-containing protein</fullName>
    </recommendedName>
</protein>
<dbReference type="Proteomes" id="UP000242763">
    <property type="component" value="Unassembled WGS sequence"/>
</dbReference>
<keyword evidence="2" id="KW-1185">Reference proteome</keyword>
<evidence type="ECO:0000313" key="2">
    <source>
        <dbReference type="Proteomes" id="UP000242763"/>
    </source>
</evidence>
<sequence length="117" mass="12565">MIRELISEGYDVRLNIIGFALDDPILEQIFSAWAQLGGGEYFSAADKAGFDQAVGQALQVHYTVLDAVGQEVAQGQVDGEPVALPPGNYRVRVGLVPELMLEEAQVVSGQTTAVEMD</sequence>
<name>A0A1I3JX44_9HYPH</name>
<gene>
    <name evidence="1" type="ORF">SAMN03080618_01037</name>
</gene>
<reference evidence="2" key="1">
    <citation type="submission" date="2016-10" db="EMBL/GenBank/DDBJ databases">
        <authorList>
            <person name="Varghese N."/>
            <person name="Submissions S."/>
        </authorList>
    </citation>
    <scope>NUCLEOTIDE SEQUENCE [LARGE SCALE GENOMIC DNA]</scope>
    <source>
        <strain evidence="2">DSM 21857</strain>
    </source>
</reference>
<dbReference type="EMBL" id="FORF01000004">
    <property type="protein sequence ID" value="SFI64726.1"/>
    <property type="molecule type" value="Genomic_DNA"/>
</dbReference>
<proteinExistence type="predicted"/>
<accession>A0A1I3JX44</accession>